<sequence length="62" mass="7068">MTNPQQSRHDRREIEQRIDENLKRAFDQLASEPVPDRFVDLLSQLRAQESGNKTADAGGTDD</sequence>
<comment type="caution">
    <text evidence="2">The sequence shown here is derived from an EMBL/GenBank/DDBJ whole genome shotgun (WGS) entry which is preliminary data.</text>
</comment>
<evidence type="ECO:0000259" key="1">
    <source>
        <dbReference type="Pfam" id="PF18557"/>
    </source>
</evidence>
<evidence type="ECO:0000313" key="3">
    <source>
        <dbReference type="Proteomes" id="UP000597886"/>
    </source>
</evidence>
<dbReference type="EMBL" id="WVRA01000014">
    <property type="protein sequence ID" value="NOE20791.1"/>
    <property type="molecule type" value="Genomic_DNA"/>
</dbReference>
<dbReference type="AlphaFoldDB" id="A0AA90YWJ9"/>
<feature type="domain" description="Anti-sigma factor NepR" evidence="1">
    <location>
        <begin position="16"/>
        <end position="49"/>
    </location>
</feature>
<gene>
    <name evidence="2" type="ORF">GS634_21890</name>
</gene>
<reference evidence="2" key="1">
    <citation type="submission" date="2019-12" db="EMBL/GenBank/DDBJ databases">
        <title>Ruegeria JWLKs population differentiation of coral mucus and skeleton niches.</title>
        <authorList>
            <person name="Luo D."/>
        </authorList>
    </citation>
    <scope>NUCLEOTIDE SEQUENCE</scope>
    <source>
        <strain evidence="2">HKCCD6181</strain>
    </source>
</reference>
<accession>A0AA90YWJ9</accession>
<organism evidence="2 3">
    <name type="scientific">Ruegeria atlantica</name>
    <dbReference type="NCBI Taxonomy" id="81569"/>
    <lineage>
        <taxon>Bacteria</taxon>
        <taxon>Pseudomonadati</taxon>
        <taxon>Pseudomonadota</taxon>
        <taxon>Alphaproteobacteria</taxon>
        <taxon>Rhodobacterales</taxon>
        <taxon>Roseobacteraceae</taxon>
        <taxon>Ruegeria</taxon>
    </lineage>
</organism>
<protein>
    <recommendedName>
        <fullName evidence="1">Anti-sigma factor NepR domain-containing protein</fullName>
    </recommendedName>
</protein>
<dbReference type="Pfam" id="PF18557">
    <property type="entry name" value="NepR"/>
    <property type="match status" value="1"/>
</dbReference>
<evidence type="ECO:0000313" key="2">
    <source>
        <dbReference type="EMBL" id="NOE20791.1"/>
    </source>
</evidence>
<dbReference type="InterPro" id="IPR041649">
    <property type="entry name" value="NepR"/>
</dbReference>
<proteinExistence type="predicted"/>
<name>A0AA90YWJ9_9RHOB</name>
<dbReference type="Proteomes" id="UP000597886">
    <property type="component" value="Unassembled WGS sequence"/>
</dbReference>
<dbReference type="RefSeq" id="WP_171331879.1">
    <property type="nucleotide sequence ID" value="NZ_WVRA01000014.1"/>
</dbReference>